<feature type="compositionally biased region" description="Polar residues" evidence="9">
    <location>
        <begin position="99"/>
        <end position="117"/>
    </location>
</feature>
<evidence type="ECO:0000256" key="6">
    <source>
        <dbReference type="ARBA" id="ARBA00022737"/>
    </source>
</evidence>
<evidence type="ECO:0000256" key="3">
    <source>
        <dbReference type="ARBA" id="ARBA00011970"/>
    </source>
</evidence>
<dbReference type="InterPro" id="IPR011990">
    <property type="entry name" value="TPR-like_helical_dom_sf"/>
</dbReference>
<evidence type="ECO:0000256" key="5">
    <source>
        <dbReference type="ARBA" id="ARBA00022679"/>
    </source>
</evidence>
<feature type="domain" description="O-GlcNAc transferase C-terminal" evidence="10">
    <location>
        <begin position="1129"/>
        <end position="1283"/>
    </location>
</feature>
<dbReference type="EMBL" id="OZ037944">
    <property type="protein sequence ID" value="CAL1695845.1"/>
    <property type="molecule type" value="Genomic_DNA"/>
</dbReference>
<dbReference type="Proteomes" id="UP001497453">
    <property type="component" value="Chromosome 1"/>
</dbReference>
<evidence type="ECO:0000313" key="12">
    <source>
        <dbReference type="Proteomes" id="UP001497453"/>
    </source>
</evidence>
<dbReference type="PANTHER" id="PTHR44998">
    <property type="match status" value="1"/>
</dbReference>
<dbReference type="Gene3D" id="3.40.50.11380">
    <property type="match status" value="1"/>
</dbReference>
<dbReference type="Pfam" id="PF13181">
    <property type="entry name" value="TPR_8"/>
    <property type="match status" value="1"/>
</dbReference>
<dbReference type="EC" id="2.4.1.255" evidence="3"/>
<protein>
    <recommendedName>
        <fullName evidence="3">protein O-GlcNAc transferase</fullName>
        <ecNumber evidence="3">2.4.1.255</ecNumber>
    </recommendedName>
</protein>
<dbReference type="PROSITE" id="PS50293">
    <property type="entry name" value="TPR_REGION"/>
    <property type="match status" value="1"/>
</dbReference>
<accession>A0ABP1CJG1</accession>
<dbReference type="Pfam" id="PF13844">
    <property type="entry name" value="Glyco_transf_41"/>
    <property type="match status" value="2"/>
</dbReference>
<evidence type="ECO:0000259" key="10">
    <source>
        <dbReference type="Pfam" id="PF13844"/>
    </source>
</evidence>
<comment type="pathway">
    <text evidence="1">Protein modification; protein glycosylation.</text>
</comment>
<evidence type="ECO:0000256" key="7">
    <source>
        <dbReference type="ARBA" id="ARBA00022803"/>
    </source>
</evidence>
<evidence type="ECO:0000256" key="8">
    <source>
        <dbReference type="PROSITE-ProRule" id="PRU00339"/>
    </source>
</evidence>
<reference evidence="12" key="1">
    <citation type="submission" date="2024-04" db="EMBL/GenBank/DDBJ databases">
        <authorList>
            <person name="Shaw F."/>
            <person name="Minotto A."/>
        </authorList>
    </citation>
    <scope>NUCLEOTIDE SEQUENCE [LARGE SCALE GENOMIC DNA]</scope>
</reference>
<feature type="region of interest" description="Disordered" evidence="9">
    <location>
        <begin position="84"/>
        <end position="117"/>
    </location>
</feature>
<dbReference type="InterPro" id="IPR019734">
    <property type="entry name" value="TPR_rpt"/>
</dbReference>
<keyword evidence="12" id="KW-1185">Reference proteome</keyword>
<dbReference type="Gene3D" id="3.40.50.2000">
    <property type="entry name" value="Glycogen Phosphorylase B"/>
    <property type="match status" value="1"/>
</dbReference>
<proteinExistence type="inferred from homology"/>
<feature type="region of interest" description="Disordered" evidence="9">
    <location>
        <begin position="1"/>
        <end position="20"/>
    </location>
</feature>
<dbReference type="SUPFAM" id="SSF48452">
    <property type="entry name" value="TPR-like"/>
    <property type="match status" value="1"/>
</dbReference>
<evidence type="ECO:0000256" key="9">
    <source>
        <dbReference type="SAM" id="MobiDB-lite"/>
    </source>
</evidence>
<evidence type="ECO:0000256" key="4">
    <source>
        <dbReference type="ARBA" id="ARBA00022676"/>
    </source>
</evidence>
<sequence length="1375" mass="155082">MAREGLLGSGGPPESNILLTTSGDTRGNFQLHRQSWSIDSITTVSMDHSESVLPQLSSISPTYRPFHIPIHAASGDSASLIAQQSSTNPLPKDPPSVDAASTTQASNSEMPTSDPSQHNVLPTLPCIAQPQAATTSNSIATSLGRDAILAYAYWLYDTRADVPPGLTHVPLFQQLPHAVVSEDIYKLRLLPLLLTLRSLHPTYIPLLLLLACTYHTLDDYEGSLQMNREILRIDPNYAEAMCNMGTTSRMLGENDQAFEWWWKALRIHPTYWDALDNLIGLVFSLAQTAESSQQRATLHVRAMDICQFVLGEVTDPQGRLKVTLVPNELHRLQRVYFTSASLRVMGTNGVQDAASDYFKAVELVIRPLSPYGEDELYTMRELILSSYVLGLSMCGDPDGTLSEGLNASLNLRGNPSFSILLNDPSFNIFHIIRVAGNALIDALLREGGGALPFLLLSPNQVDRLVVLLFKPSHGILPAICHRVLQSGSLQPSSDDAFQNTNLMTSTILLTLAKRYQDLCPTDVQIPEFPGYVNINHSLCILFYYLAVALVPAPSTYNNLGIMLATVSSTRKYADDTGEHHTLNGPTLAKIYYETGLQIDGTHPHLLTNLGSLYKDQGHVDKAIQLYTKAVSSKPDFDVALANLGNAIQDAGRPWEAIDYYRRAVSVNPDLPEAACGLVSSLTSICDWRGRGGLSTDVAVDNDGNLHLPGNPEDPARPGYITKMVEICESQINMAYMHNIGVVSASTSAEEWVRIAERGYGRSLRQGEHDQWWSLFQQFYQDRDRTGLLVNEGGFLMRFIHWLQPRLQRRWYINLYGKIYDSNQEMGSVDCTASDNYFRPELPKIMLPPAIPSVLPFNTFTYPLSARSVRLIAHRHALRISYAALTQSWLPKHVYPPPSPPFQGKLRIAYLSNDVNNHPLAHLMQSVFGMHNRSHFVVYLYTTSQWDGSTYRPKIAKDVEHFVDASTWSTEAIVNDIIKKRIHILINLGGYTKGARNDVFAVRPCPVQIQLMGYAGTLGTGWCDYLVCDPVACPQEMSAAEQWRRAQRNYAGQFSLDLFGDLDPEAPTENWIYLEKFIYMPFSFMVTDHKQSFRVDEPYSPEQRHQIPPQRLWTDEEIRRAELRQSLFPDLPQDHFIFANFNQEIFAVWLRILVRVPRSILWLLRFPRAGEEHLIRTARQWAGDEVASRVRFSDVVDKEAHIYRGRVADLFLDTTECNAHTIASDVLWSGTPMLTWPRHTYKMCSRVCASMVNATGFGDQMVVNNLQDYEERAVTWANGVEYQSTQKPSGSTFMRPKGDVITLRRNLFLNRDKMPLFDTQRWVRNIEKGYTEVWRRWVAGTQFEMSDEWQECEGIEKESGCIWVPDDDPVDIVRYD</sequence>
<gene>
    <name evidence="11" type="ORF">GFSPODELE1_LOCUS914</name>
</gene>
<feature type="repeat" description="TPR" evidence="8">
    <location>
        <begin position="603"/>
        <end position="636"/>
    </location>
</feature>
<dbReference type="PROSITE" id="PS50005">
    <property type="entry name" value="TPR"/>
    <property type="match status" value="3"/>
</dbReference>
<feature type="repeat" description="TPR" evidence="8">
    <location>
        <begin position="637"/>
        <end position="670"/>
    </location>
</feature>
<dbReference type="PANTHER" id="PTHR44998:SF1">
    <property type="entry name" value="UDP-N-ACETYLGLUCOSAMINE--PEPTIDE N-ACETYLGLUCOSAMINYLTRANSFERASE 110 KDA SUBUNIT"/>
    <property type="match status" value="1"/>
</dbReference>
<keyword evidence="4" id="KW-0328">Glycosyltransferase</keyword>
<keyword evidence="5" id="KW-0808">Transferase</keyword>
<feature type="repeat" description="TPR" evidence="8">
    <location>
        <begin position="238"/>
        <end position="271"/>
    </location>
</feature>
<evidence type="ECO:0000256" key="1">
    <source>
        <dbReference type="ARBA" id="ARBA00004922"/>
    </source>
</evidence>
<name>A0ABP1CJG1_9APHY</name>
<evidence type="ECO:0000256" key="2">
    <source>
        <dbReference type="ARBA" id="ARBA00005386"/>
    </source>
</evidence>
<dbReference type="Gene3D" id="1.25.40.10">
    <property type="entry name" value="Tetratricopeptide repeat domain"/>
    <property type="match status" value="3"/>
</dbReference>
<keyword evidence="7 8" id="KW-0802">TPR repeat</keyword>
<evidence type="ECO:0000313" key="11">
    <source>
        <dbReference type="EMBL" id="CAL1695845.1"/>
    </source>
</evidence>
<dbReference type="SMART" id="SM00028">
    <property type="entry name" value="TPR"/>
    <property type="match status" value="4"/>
</dbReference>
<comment type="similarity">
    <text evidence="2">Belongs to the glycosyltransferase 41 family. O-GlcNAc transferase subfamily.</text>
</comment>
<organism evidence="11 12">
    <name type="scientific">Somion occarium</name>
    <dbReference type="NCBI Taxonomy" id="3059160"/>
    <lineage>
        <taxon>Eukaryota</taxon>
        <taxon>Fungi</taxon>
        <taxon>Dikarya</taxon>
        <taxon>Basidiomycota</taxon>
        <taxon>Agaricomycotina</taxon>
        <taxon>Agaricomycetes</taxon>
        <taxon>Polyporales</taxon>
        <taxon>Cerrenaceae</taxon>
        <taxon>Somion</taxon>
    </lineage>
</organism>
<dbReference type="InterPro" id="IPR029489">
    <property type="entry name" value="OGT/SEC/SPY_C"/>
</dbReference>
<feature type="domain" description="O-GlcNAc transferase C-terminal" evidence="10">
    <location>
        <begin position="850"/>
        <end position="1038"/>
    </location>
</feature>
<keyword evidence="6" id="KW-0677">Repeat</keyword>